<evidence type="ECO:0000256" key="1">
    <source>
        <dbReference type="ARBA" id="ARBA00004141"/>
    </source>
</evidence>
<evidence type="ECO:0000256" key="3">
    <source>
        <dbReference type="ARBA" id="ARBA00022448"/>
    </source>
</evidence>
<comment type="similarity">
    <text evidence="2">Belongs to the YSL (TC 2.A.67.2) family.</text>
</comment>
<gene>
    <name evidence="8" type="ORF">MKW98_019080</name>
</gene>
<feature type="transmembrane region" description="Helical" evidence="7">
    <location>
        <begin position="25"/>
        <end position="47"/>
    </location>
</feature>
<comment type="subcellular location">
    <subcellularLocation>
        <location evidence="1">Membrane</location>
        <topology evidence="1">Multi-pass membrane protein</topology>
    </subcellularLocation>
</comment>
<dbReference type="PANTHER" id="PTHR31645">
    <property type="entry name" value="OLIGOPEPTIDE TRANSPORTER YGL114W-RELATED"/>
    <property type="match status" value="1"/>
</dbReference>
<dbReference type="Pfam" id="PF03169">
    <property type="entry name" value="OPT"/>
    <property type="match status" value="1"/>
</dbReference>
<evidence type="ECO:0000256" key="4">
    <source>
        <dbReference type="ARBA" id="ARBA00022692"/>
    </source>
</evidence>
<dbReference type="Proteomes" id="UP001202328">
    <property type="component" value="Unassembled WGS sequence"/>
</dbReference>
<evidence type="ECO:0000256" key="5">
    <source>
        <dbReference type="ARBA" id="ARBA00022989"/>
    </source>
</evidence>
<keyword evidence="6 7" id="KW-0472">Membrane</keyword>
<keyword evidence="9" id="KW-1185">Reference proteome</keyword>
<dbReference type="GO" id="GO:0005774">
    <property type="term" value="C:vacuolar membrane"/>
    <property type="evidence" value="ECO:0007669"/>
    <property type="project" value="TreeGrafter"/>
</dbReference>
<name>A0AAD4XY17_9MAGN</name>
<dbReference type="InterPro" id="IPR045035">
    <property type="entry name" value="YSL-like"/>
</dbReference>
<evidence type="ECO:0000256" key="2">
    <source>
        <dbReference type="ARBA" id="ARBA00010276"/>
    </source>
</evidence>
<protein>
    <submittedName>
        <fullName evidence="8">Uncharacterized protein</fullName>
    </submittedName>
</protein>
<dbReference type="EMBL" id="JAJJMB010001069">
    <property type="protein sequence ID" value="KAI3959490.1"/>
    <property type="molecule type" value="Genomic_DNA"/>
</dbReference>
<dbReference type="GO" id="GO:0035673">
    <property type="term" value="F:oligopeptide transmembrane transporter activity"/>
    <property type="evidence" value="ECO:0007669"/>
    <property type="project" value="InterPro"/>
</dbReference>
<dbReference type="AlphaFoldDB" id="A0AAD4XY17"/>
<evidence type="ECO:0000256" key="6">
    <source>
        <dbReference type="ARBA" id="ARBA00023136"/>
    </source>
</evidence>
<accession>A0AAD4XY17</accession>
<dbReference type="InterPro" id="IPR004813">
    <property type="entry name" value="OPT"/>
</dbReference>
<keyword evidence="4 7" id="KW-0812">Transmembrane</keyword>
<reference evidence="8" key="1">
    <citation type="submission" date="2022-04" db="EMBL/GenBank/DDBJ databases">
        <title>A functionally conserved STORR gene fusion in Papaver species that diverged 16.8 million years ago.</title>
        <authorList>
            <person name="Catania T."/>
        </authorList>
    </citation>
    <scope>NUCLEOTIDE SEQUENCE</scope>
    <source>
        <strain evidence="8">S-188037</strain>
    </source>
</reference>
<sequence>MDGKTYKLIGLGYRGNRGEVIKNPALGWMIGFMFVVSFLGLFSLVLFCKVMVIDYKLAYPSGTAATMLINSFHTNTGAELAV</sequence>
<dbReference type="PANTHER" id="PTHR31645:SF0">
    <property type="entry name" value="OLIGOPEPTIDE TRANSPORTER YGL114W-RELATED"/>
    <property type="match status" value="1"/>
</dbReference>
<comment type="caution">
    <text evidence="8">The sequence shown here is derived from an EMBL/GenBank/DDBJ whole genome shotgun (WGS) entry which is preliminary data.</text>
</comment>
<evidence type="ECO:0000313" key="9">
    <source>
        <dbReference type="Proteomes" id="UP001202328"/>
    </source>
</evidence>
<proteinExistence type="inferred from homology"/>
<evidence type="ECO:0000256" key="7">
    <source>
        <dbReference type="SAM" id="Phobius"/>
    </source>
</evidence>
<evidence type="ECO:0000313" key="8">
    <source>
        <dbReference type="EMBL" id="KAI3959490.1"/>
    </source>
</evidence>
<organism evidence="8 9">
    <name type="scientific">Papaver atlanticum</name>
    <dbReference type="NCBI Taxonomy" id="357466"/>
    <lineage>
        <taxon>Eukaryota</taxon>
        <taxon>Viridiplantae</taxon>
        <taxon>Streptophyta</taxon>
        <taxon>Embryophyta</taxon>
        <taxon>Tracheophyta</taxon>
        <taxon>Spermatophyta</taxon>
        <taxon>Magnoliopsida</taxon>
        <taxon>Ranunculales</taxon>
        <taxon>Papaveraceae</taxon>
        <taxon>Papaveroideae</taxon>
        <taxon>Papaver</taxon>
    </lineage>
</organism>
<keyword evidence="3" id="KW-0813">Transport</keyword>
<keyword evidence="5 7" id="KW-1133">Transmembrane helix</keyword>